<dbReference type="Proteomes" id="UP000270866">
    <property type="component" value="Chromosome 5"/>
</dbReference>
<organism evidence="1 2">
    <name type="scientific">Fusarium oxysporum f. sp. cepae</name>
    <dbReference type="NCBI Taxonomy" id="396571"/>
    <lineage>
        <taxon>Eukaryota</taxon>
        <taxon>Fungi</taxon>
        <taxon>Dikarya</taxon>
        <taxon>Ascomycota</taxon>
        <taxon>Pezizomycotina</taxon>
        <taxon>Sordariomycetes</taxon>
        <taxon>Hypocreomycetidae</taxon>
        <taxon>Hypocreales</taxon>
        <taxon>Nectriaceae</taxon>
        <taxon>Fusarium</taxon>
        <taxon>Fusarium oxysporum species complex</taxon>
    </lineage>
</organism>
<comment type="caution">
    <text evidence="1">The sequence shown here is derived from an EMBL/GenBank/DDBJ whole genome shotgun (WGS) entry which is preliminary data.</text>
</comment>
<evidence type="ECO:0000313" key="2">
    <source>
        <dbReference type="Proteomes" id="UP000270866"/>
    </source>
</evidence>
<dbReference type="AlphaFoldDB" id="A0A3L6NTV8"/>
<dbReference type="EMBL" id="MRCU01000003">
    <property type="protein sequence ID" value="RKK22143.1"/>
    <property type="molecule type" value="Genomic_DNA"/>
</dbReference>
<reference evidence="1 2" key="1">
    <citation type="journal article" date="2018" name="Sci. Rep.">
        <title>Characterisation of pathogen-specific regions and novel effector candidates in Fusarium oxysporum f. sp. cepae.</title>
        <authorList>
            <person name="Armitage A.D."/>
            <person name="Taylor A."/>
            <person name="Sobczyk M.K."/>
            <person name="Baxter L."/>
            <person name="Greenfield B.P."/>
            <person name="Bates H.J."/>
            <person name="Wilson F."/>
            <person name="Jackson A.C."/>
            <person name="Ott S."/>
            <person name="Harrison R.J."/>
            <person name="Clarkson J.P."/>
        </authorList>
    </citation>
    <scope>NUCLEOTIDE SEQUENCE [LARGE SCALE GENOMIC DNA]</scope>
    <source>
        <strain evidence="1 2">FoC_Fus2</strain>
    </source>
</reference>
<protein>
    <submittedName>
        <fullName evidence="1">Uncharacterized protein</fullName>
    </submittedName>
</protein>
<sequence>MWSRKTHNSISSNRDFLSFCEDLHFYPSYLHDTTLNKAIHASGLKLIRWIVVNYLFEISRVRKSEDPCGFW</sequence>
<proteinExistence type="predicted"/>
<accession>A0A3L6NTV8</accession>
<gene>
    <name evidence="1" type="ORF">BFJ65_g4753</name>
</gene>
<name>A0A3L6NTV8_FUSOX</name>
<evidence type="ECO:0000313" key="1">
    <source>
        <dbReference type="EMBL" id="RKK22143.1"/>
    </source>
</evidence>